<evidence type="ECO:0000256" key="8">
    <source>
        <dbReference type="ARBA" id="ARBA00022723"/>
    </source>
</evidence>
<dbReference type="InterPro" id="IPR012001">
    <property type="entry name" value="Thiamin_PyroP_enz_TPP-bd_dom"/>
</dbReference>
<dbReference type="GO" id="GO:0003984">
    <property type="term" value="F:acetolactate synthase activity"/>
    <property type="evidence" value="ECO:0007669"/>
    <property type="project" value="UniProtKB-EC"/>
</dbReference>
<dbReference type="Gene3D" id="3.40.50.970">
    <property type="match status" value="2"/>
</dbReference>
<dbReference type="InterPro" id="IPR029035">
    <property type="entry name" value="DHS-like_NAD/FAD-binding_dom"/>
</dbReference>
<dbReference type="GO" id="GO:0009099">
    <property type="term" value="P:L-valine biosynthetic process"/>
    <property type="evidence" value="ECO:0007669"/>
    <property type="project" value="UniProtKB-UniPathway"/>
</dbReference>
<dbReference type="CDD" id="cd02015">
    <property type="entry name" value="TPP_AHAS"/>
    <property type="match status" value="1"/>
</dbReference>
<evidence type="ECO:0000259" key="17">
    <source>
        <dbReference type="Pfam" id="PF02776"/>
    </source>
</evidence>
<feature type="domain" description="Thiamine pyrophosphate enzyme TPP-binding" evidence="16">
    <location>
        <begin position="393"/>
        <end position="540"/>
    </location>
</feature>
<dbReference type="FunFam" id="3.40.50.970:FF:000007">
    <property type="entry name" value="Acetolactate synthase"/>
    <property type="match status" value="1"/>
</dbReference>
<evidence type="ECO:0000256" key="14">
    <source>
        <dbReference type="RuleBase" id="RU003591"/>
    </source>
</evidence>
<dbReference type="SUPFAM" id="SSF52467">
    <property type="entry name" value="DHS-like NAD/FAD-binding domain"/>
    <property type="match status" value="1"/>
</dbReference>
<evidence type="ECO:0000256" key="9">
    <source>
        <dbReference type="ARBA" id="ARBA00022827"/>
    </source>
</evidence>
<evidence type="ECO:0000256" key="13">
    <source>
        <dbReference type="ARBA" id="ARBA00048670"/>
    </source>
</evidence>
<dbReference type="NCBIfam" id="TIGR00118">
    <property type="entry name" value="acolac_lg"/>
    <property type="match status" value="1"/>
</dbReference>
<dbReference type="GO" id="GO:0030976">
    <property type="term" value="F:thiamine pyrophosphate binding"/>
    <property type="evidence" value="ECO:0007669"/>
    <property type="project" value="UniProtKB-UniRule"/>
</dbReference>
<dbReference type="PANTHER" id="PTHR18968">
    <property type="entry name" value="THIAMINE PYROPHOSPHATE ENZYMES"/>
    <property type="match status" value="1"/>
</dbReference>
<dbReference type="InterPro" id="IPR029061">
    <property type="entry name" value="THDP-binding"/>
</dbReference>
<dbReference type="RefSeq" id="WP_149305951.1">
    <property type="nucleotide sequence ID" value="NZ_SRSD01000001.1"/>
</dbReference>
<dbReference type="InterPro" id="IPR000399">
    <property type="entry name" value="TPP-bd_CS"/>
</dbReference>
<keyword evidence="8 14" id="KW-0479">Metal-binding</keyword>
<reference evidence="18 19" key="1">
    <citation type="submission" date="2019-04" db="EMBL/GenBank/DDBJ databases">
        <title>Geobacter ruber sp. nov., ferric-reducing bacteria isolated from paddy soil.</title>
        <authorList>
            <person name="Xu Z."/>
            <person name="Masuda Y."/>
            <person name="Itoh H."/>
            <person name="Senoo K."/>
        </authorList>
    </citation>
    <scope>NUCLEOTIDE SEQUENCE [LARGE SCALE GENOMIC DNA]</scope>
    <source>
        <strain evidence="18 19">Red88</strain>
    </source>
</reference>
<evidence type="ECO:0000313" key="19">
    <source>
        <dbReference type="Proteomes" id="UP000324298"/>
    </source>
</evidence>
<comment type="caution">
    <text evidence="18">The sequence shown here is derived from an EMBL/GenBank/DDBJ whole genome shotgun (WGS) entry which is preliminary data.</text>
</comment>
<keyword evidence="6" id="KW-0285">Flavoprotein</keyword>
<feature type="domain" description="Thiamine pyrophosphate enzyme central" evidence="15">
    <location>
        <begin position="193"/>
        <end position="327"/>
    </location>
</feature>
<keyword evidence="9" id="KW-0274">FAD</keyword>
<dbReference type="InterPro" id="IPR045229">
    <property type="entry name" value="TPP_enz"/>
</dbReference>
<keyword evidence="7 14" id="KW-0808">Transferase</keyword>
<feature type="domain" description="Thiamine pyrophosphate enzyme N-terminal TPP-binding" evidence="17">
    <location>
        <begin position="3"/>
        <end position="118"/>
    </location>
</feature>
<dbReference type="OrthoDB" id="2254214at2"/>
<dbReference type="Gene3D" id="3.40.50.1220">
    <property type="entry name" value="TPP-binding domain"/>
    <property type="match status" value="1"/>
</dbReference>
<dbReference type="PROSITE" id="PS00187">
    <property type="entry name" value="TPP_ENZYMES"/>
    <property type="match status" value="1"/>
</dbReference>
<keyword evidence="10 14" id="KW-0460">Magnesium</keyword>
<evidence type="ECO:0000256" key="5">
    <source>
        <dbReference type="ARBA" id="ARBA00022605"/>
    </source>
</evidence>
<dbReference type="Pfam" id="PF02775">
    <property type="entry name" value="TPP_enzyme_C"/>
    <property type="match status" value="1"/>
</dbReference>
<dbReference type="InterPro" id="IPR039368">
    <property type="entry name" value="AHAS_TPP"/>
</dbReference>
<dbReference type="GO" id="GO:0005948">
    <property type="term" value="C:acetolactate synthase complex"/>
    <property type="evidence" value="ECO:0007669"/>
    <property type="project" value="TreeGrafter"/>
</dbReference>
<keyword evidence="11 14" id="KW-0786">Thiamine pyrophosphate</keyword>
<dbReference type="GO" id="GO:0000287">
    <property type="term" value="F:magnesium ion binding"/>
    <property type="evidence" value="ECO:0007669"/>
    <property type="project" value="UniProtKB-UniRule"/>
</dbReference>
<evidence type="ECO:0000259" key="16">
    <source>
        <dbReference type="Pfam" id="PF02775"/>
    </source>
</evidence>
<dbReference type="FunFam" id="3.40.50.970:FF:000016">
    <property type="entry name" value="Acetolactate synthase"/>
    <property type="match status" value="1"/>
</dbReference>
<dbReference type="EMBL" id="SRSD01000001">
    <property type="protein sequence ID" value="KAA0895371.1"/>
    <property type="molecule type" value="Genomic_DNA"/>
</dbReference>
<dbReference type="Proteomes" id="UP000324298">
    <property type="component" value="Unassembled WGS sequence"/>
</dbReference>
<dbReference type="EC" id="2.2.1.6" evidence="4 14"/>
<comment type="pathway">
    <text evidence="2 14">Amino-acid biosynthesis; L-valine biosynthesis; L-valine from pyruvate: step 1/4.</text>
</comment>
<proteinExistence type="inferred from homology"/>
<comment type="pathway">
    <text evidence="1 14">Amino-acid biosynthesis; L-isoleucine biosynthesis; L-isoleucine from 2-oxobutanoate: step 1/4.</text>
</comment>
<comment type="cofactor">
    <cofactor evidence="14">
        <name>thiamine diphosphate</name>
        <dbReference type="ChEBI" id="CHEBI:58937"/>
    </cofactor>
    <text evidence="14">Binds 1 thiamine pyrophosphate per subunit.</text>
</comment>
<evidence type="ECO:0000256" key="1">
    <source>
        <dbReference type="ARBA" id="ARBA00004974"/>
    </source>
</evidence>
<accession>A0A5A9XUV9</accession>
<dbReference type="AlphaFoldDB" id="A0A5A9XUV9"/>
<dbReference type="SUPFAM" id="SSF52518">
    <property type="entry name" value="Thiamin diphosphate-binding fold (THDP-binding)"/>
    <property type="match status" value="2"/>
</dbReference>
<sequence length="566" mass="61434">MKMNGARILLECLKKEGVDTVFGYPGGTVINIYNELFSFKDIHHILPRHEQAGTHAADGYARATGKVGVAIATSGPGATNTVTGIATAYMDSIPMVIITGQVSTALIGNDAFQEVDIIGITRSCTKHNFLVRDVKDLALIMKKAFYIASTGRPGPVLVDLPKDVQIAETEFVYPDTVEMRSYKPTVTGHPRQVEKAVDMLLESHRPVIYVGGGVILANASDELTGLSRKLSVPVTTTLMGLGSFPGNDSLSLGMLGMHGSYCANMAMTNSDLIIAVGARFDDRVTGKIATFAPGAKIIHIDVDPTSIKKNVRVDLPIVGDVKDVLAKMIKLADKHKDKADGFKAALAPWHEDIAGWKDKHPLGYKQSSTVIKPQFVIQKLRELSNDDVIVATDVGQHQMWTAQFFQFNKPRTLLSSGGLGTMGYGLPAAMGAQAAFPERQVISICGDGGVQMNIQEIATLVQNRLPVKIVILNNNFLGMVRQWQELFFDKRYSQTCMELPIDFVKLAEAYGAKGFSTSKPGEVEAVIKQAFKEKGPVIMEFKIAREEKVLPMVPAGASLNEMVLNA</sequence>
<evidence type="ECO:0000256" key="10">
    <source>
        <dbReference type="ARBA" id="ARBA00022842"/>
    </source>
</evidence>
<comment type="cofactor">
    <cofactor evidence="14">
        <name>Mg(2+)</name>
        <dbReference type="ChEBI" id="CHEBI:18420"/>
    </cofactor>
    <text evidence="14">Binds 1 Mg(2+) ion per subunit.</text>
</comment>
<dbReference type="InterPro" id="IPR012846">
    <property type="entry name" value="Acetolactate_synth_lsu"/>
</dbReference>
<dbReference type="InterPro" id="IPR012000">
    <property type="entry name" value="Thiamin_PyroP_enz_cen_dom"/>
</dbReference>
<dbReference type="UniPathway" id="UPA00049">
    <property type="reaction ID" value="UER00059"/>
</dbReference>
<evidence type="ECO:0000256" key="11">
    <source>
        <dbReference type="ARBA" id="ARBA00023052"/>
    </source>
</evidence>
<name>A0A5A9XUV9_9BACT</name>
<dbReference type="PANTHER" id="PTHR18968:SF13">
    <property type="entry name" value="ACETOLACTATE SYNTHASE CATALYTIC SUBUNIT, MITOCHONDRIAL"/>
    <property type="match status" value="1"/>
</dbReference>
<keyword evidence="5 14" id="KW-0028">Amino-acid biosynthesis</keyword>
<evidence type="ECO:0000256" key="2">
    <source>
        <dbReference type="ARBA" id="ARBA00005025"/>
    </source>
</evidence>
<keyword evidence="19" id="KW-1185">Reference proteome</keyword>
<dbReference type="CDD" id="cd07035">
    <property type="entry name" value="TPP_PYR_POX_like"/>
    <property type="match status" value="1"/>
</dbReference>
<dbReference type="UniPathway" id="UPA00047">
    <property type="reaction ID" value="UER00055"/>
</dbReference>
<dbReference type="GO" id="GO:0050660">
    <property type="term" value="F:flavin adenine dinucleotide binding"/>
    <property type="evidence" value="ECO:0007669"/>
    <property type="project" value="InterPro"/>
</dbReference>
<comment type="similarity">
    <text evidence="3 14">Belongs to the TPP enzyme family.</text>
</comment>
<evidence type="ECO:0000313" key="18">
    <source>
        <dbReference type="EMBL" id="KAA0895371.1"/>
    </source>
</evidence>
<comment type="catalytic activity">
    <reaction evidence="13 14">
        <text>2 pyruvate + H(+) = (2S)-2-acetolactate + CO2</text>
        <dbReference type="Rhea" id="RHEA:25249"/>
        <dbReference type="ChEBI" id="CHEBI:15361"/>
        <dbReference type="ChEBI" id="CHEBI:15378"/>
        <dbReference type="ChEBI" id="CHEBI:16526"/>
        <dbReference type="ChEBI" id="CHEBI:58476"/>
        <dbReference type="EC" id="2.2.1.6"/>
    </reaction>
</comment>
<evidence type="ECO:0000256" key="4">
    <source>
        <dbReference type="ARBA" id="ARBA00013145"/>
    </source>
</evidence>
<evidence type="ECO:0000256" key="6">
    <source>
        <dbReference type="ARBA" id="ARBA00022630"/>
    </source>
</evidence>
<evidence type="ECO:0000256" key="3">
    <source>
        <dbReference type="ARBA" id="ARBA00007812"/>
    </source>
</evidence>
<dbReference type="FunFam" id="3.40.50.1220:FF:000008">
    <property type="entry name" value="Acetolactate synthase"/>
    <property type="match status" value="1"/>
</dbReference>
<protein>
    <recommendedName>
        <fullName evidence="4 14">Acetolactate synthase</fullName>
        <ecNumber evidence="4 14">2.2.1.6</ecNumber>
    </recommendedName>
</protein>
<evidence type="ECO:0000256" key="7">
    <source>
        <dbReference type="ARBA" id="ARBA00022679"/>
    </source>
</evidence>
<organism evidence="18 19">
    <name type="scientific">Oryzomonas rubra</name>
    <dbReference type="NCBI Taxonomy" id="2509454"/>
    <lineage>
        <taxon>Bacteria</taxon>
        <taxon>Pseudomonadati</taxon>
        <taxon>Thermodesulfobacteriota</taxon>
        <taxon>Desulfuromonadia</taxon>
        <taxon>Geobacterales</taxon>
        <taxon>Geobacteraceae</taxon>
        <taxon>Oryzomonas</taxon>
    </lineage>
</organism>
<dbReference type="Pfam" id="PF00205">
    <property type="entry name" value="TPP_enzyme_M"/>
    <property type="match status" value="1"/>
</dbReference>
<keyword evidence="12 14" id="KW-0100">Branched-chain amino acid biosynthesis</keyword>
<dbReference type="GO" id="GO:0009097">
    <property type="term" value="P:isoleucine biosynthetic process"/>
    <property type="evidence" value="ECO:0007669"/>
    <property type="project" value="UniProtKB-UniPathway"/>
</dbReference>
<evidence type="ECO:0000256" key="12">
    <source>
        <dbReference type="ARBA" id="ARBA00023304"/>
    </source>
</evidence>
<dbReference type="Pfam" id="PF02776">
    <property type="entry name" value="TPP_enzyme_N"/>
    <property type="match status" value="1"/>
</dbReference>
<dbReference type="InterPro" id="IPR011766">
    <property type="entry name" value="TPP_enzyme_TPP-bd"/>
</dbReference>
<gene>
    <name evidence="18" type="primary">ilvB</name>
    <name evidence="18" type="ORF">ET418_02295</name>
</gene>
<evidence type="ECO:0000259" key="15">
    <source>
        <dbReference type="Pfam" id="PF00205"/>
    </source>
</evidence>